<dbReference type="Proteomes" id="UP000683360">
    <property type="component" value="Unassembled WGS sequence"/>
</dbReference>
<dbReference type="InterPro" id="IPR024079">
    <property type="entry name" value="MetalloPept_cat_dom_sf"/>
</dbReference>
<accession>A0A8S3QQC4</accession>
<dbReference type="PROSITE" id="PS50215">
    <property type="entry name" value="ADAM_MEPRO"/>
    <property type="match status" value="1"/>
</dbReference>
<evidence type="ECO:0000256" key="1">
    <source>
        <dbReference type="PROSITE-ProRule" id="PRU00276"/>
    </source>
</evidence>
<organism evidence="3 4">
    <name type="scientific">Mytilus edulis</name>
    <name type="common">Blue mussel</name>
    <dbReference type="NCBI Taxonomy" id="6550"/>
    <lineage>
        <taxon>Eukaryota</taxon>
        <taxon>Metazoa</taxon>
        <taxon>Spiralia</taxon>
        <taxon>Lophotrochozoa</taxon>
        <taxon>Mollusca</taxon>
        <taxon>Bivalvia</taxon>
        <taxon>Autobranchia</taxon>
        <taxon>Pteriomorphia</taxon>
        <taxon>Mytilida</taxon>
        <taxon>Mytiloidea</taxon>
        <taxon>Mytilidae</taxon>
        <taxon>Mytilinae</taxon>
        <taxon>Mytilus</taxon>
    </lineage>
</organism>
<dbReference type="GO" id="GO:0006508">
    <property type="term" value="P:proteolysis"/>
    <property type="evidence" value="ECO:0007669"/>
    <property type="project" value="InterPro"/>
</dbReference>
<dbReference type="Gene3D" id="3.40.390.10">
    <property type="entry name" value="Collagenase (Catalytic Domain)"/>
    <property type="match status" value="1"/>
</dbReference>
<feature type="binding site" evidence="1">
    <location>
        <position position="98"/>
    </location>
    <ligand>
        <name>Zn(2+)</name>
        <dbReference type="ChEBI" id="CHEBI:29105"/>
        <note>catalytic</note>
    </ligand>
</feature>
<dbReference type="GO" id="GO:0004222">
    <property type="term" value="F:metalloendopeptidase activity"/>
    <property type="evidence" value="ECO:0007669"/>
    <property type="project" value="InterPro"/>
</dbReference>
<name>A0A8S3QQC4_MYTED</name>
<feature type="domain" description="Peptidase M12B" evidence="2">
    <location>
        <begin position="86"/>
        <end position="154"/>
    </location>
</feature>
<keyword evidence="1" id="KW-0862">Zinc</keyword>
<protein>
    <recommendedName>
        <fullName evidence="2">Peptidase M12B domain-containing protein</fullName>
    </recommendedName>
</protein>
<gene>
    <name evidence="3" type="ORF">MEDL_12516</name>
</gene>
<dbReference type="AlphaFoldDB" id="A0A8S3QQC4"/>
<feature type="active site" evidence="1">
    <location>
        <position position="95"/>
    </location>
</feature>
<keyword evidence="4" id="KW-1185">Reference proteome</keyword>
<comment type="caution">
    <text evidence="1">Lacks conserved residue(s) required for the propagation of feature annotation.</text>
</comment>
<dbReference type="OrthoDB" id="6134861at2759"/>
<evidence type="ECO:0000313" key="3">
    <source>
        <dbReference type="EMBL" id="CAG2197819.1"/>
    </source>
</evidence>
<proteinExistence type="predicted"/>
<keyword evidence="1" id="KW-0479">Metal-binding</keyword>
<dbReference type="Pfam" id="PF13583">
    <property type="entry name" value="Reprolysin_4"/>
    <property type="match status" value="1"/>
</dbReference>
<reference evidence="3" key="1">
    <citation type="submission" date="2021-03" db="EMBL/GenBank/DDBJ databases">
        <authorList>
            <person name="Bekaert M."/>
        </authorList>
    </citation>
    <scope>NUCLEOTIDE SEQUENCE</scope>
</reference>
<dbReference type="InterPro" id="IPR001590">
    <property type="entry name" value="Peptidase_M12B"/>
</dbReference>
<feature type="binding site" evidence="1">
    <location>
        <position position="104"/>
    </location>
    <ligand>
        <name>Zn(2+)</name>
        <dbReference type="ChEBI" id="CHEBI:29105"/>
        <note>catalytic</note>
    </ligand>
</feature>
<dbReference type="EMBL" id="CAJPWZ010000654">
    <property type="protein sequence ID" value="CAG2197819.1"/>
    <property type="molecule type" value="Genomic_DNA"/>
</dbReference>
<dbReference type="SUPFAM" id="SSF55486">
    <property type="entry name" value="Metalloproteases ('zincins'), catalytic domain"/>
    <property type="match status" value="1"/>
</dbReference>
<dbReference type="GO" id="GO:0046872">
    <property type="term" value="F:metal ion binding"/>
    <property type="evidence" value="ECO:0007669"/>
    <property type="project" value="UniProtKB-KW"/>
</dbReference>
<evidence type="ECO:0000259" key="2">
    <source>
        <dbReference type="PROSITE" id="PS50215"/>
    </source>
</evidence>
<sequence length="154" mass="17143">MSASYRVAVNLVGIYVAKRSSDLSFIQNHLSGGILNADTALSAMKQWVQTNGIPRHDHIMAFTRYRLPEFHLYYKIKLYSGRKFDFIAATVAAHEIGHALGAVHDGENNRCSSSSGFIMVSVSQAMRPPNQKSPWEFSSCTSSEIGLYLDELNK</sequence>
<comment type="caution">
    <text evidence="3">The sequence shown here is derived from an EMBL/GenBank/DDBJ whole genome shotgun (WGS) entry which is preliminary data.</text>
</comment>
<evidence type="ECO:0000313" key="4">
    <source>
        <dbReference type="Proteomes" id="UP000683360"/>
    </source>
</evidence>
<feature type="binding site" evidence="1">
    <location>
        <position position="94"/>
    </location>
    <ligand>
        <name>Zn(2+)</name>
        <dbReference type="ChEBI" id="CHEBI:29105"/>
        <note>catalytic</note>
    </ligand>
</feature>